<organism evidence="10 11">
    <name type="scientific">Flavobacterium cheongpyeongense</name>
    <dbReference type="NCBI Taxonomy" id="2212651"/>
    <lineage>
        <taxon>Bacteria</taxon>
        <taxon>Pseudomonadati</taxon>
        <taxon>Bacteroidota</taxon>
        <taxon>Flavobacteriia</taxon>
        <taxon>Flavobacteriales</taxon>
        <taxon>Flavobacteriaceae</taxon>
        <taxon>Flavobacterium</taxon>
    </lineage>
</organism>
<dbReference type="EMBL" id="QJHK01000018">
    <property type="protein sequence ID" value="PXY39491.1"/>
    <property type="molecule type" value="Genomic_DNA"/>
</dbReference>
<dbReference type="OrthoDB" id="9764363at2"/>
<sequence>MKFLGNVLATVIGIFVFIMLFFFGVILIGTIFGDDESVSVKADSVIELDLKEINNDYAGKFTDPWVTQFSKDGKIGLTDVINAIEAAKTDDNIKGISILNDESSLGLAQYKDLRNALESFKKSGKFVWAYANTFSQKEYYLNSVANTIYLNPAGDMDFKGLSSEVMFFKDFQEKSGIHMEVIRHGKYKSAVEPFLENKMSDANREQITALLNSIWETVSNDISKSRNIPLAKVNEIANGLLARTPEMAKSQHLIDIVAYEDVYHNAIKKALKVNVDEDYNKISISDYTQNYITTALANTATDEIAIIYAQGEIGSGEGDVNQIGEGSMRRSLQEARKNEDVKAIVLRIDSPGGSALTSDLIWREIEITKKVKPVVVSMGNYAASGGYYIACNANKIFAEKNTITGSIGVFGVLPNFSTLANKLGINSEQVKTHENSANYSPFVPVDEKFKAFTLESVEHIYKTFVTHVAEGRKMTFAEVDAIGQGRVWSGSEALKVGLVDKIGGLNDAIAEAAKMAKIKSYSTQNYPEYEKSFNDLLSGLPFAQSKEAFIKEEIGEENYLLIEHIKKLQKLKGAQAIMPYSINIK</sequence>
<evidence type="ECO:0000256" key="8">
    <source>
        <dbReference type="SAM" id="Phobius"/>
    </source>
</evidence>
<evidence type="ECO:0000256" key="4">
    <source>
        <dbReference type="ARBA" id="ARBA00022801"/>
    </source>
</evidence>
<dbReference type="InterPro" id="IPR004635">
    <property type="entry name" value="Pept_S49_SppA"/>
</dbReference>
<dbReference type="CDD" id="cd07023">
    <property type="entry name" value="S49_Sppa_N_C"/>
    <property type="match status" value="1"/>
</dbReference>
<comment type="caution">
    <text evidence="10">The sequence shown here is derived from an EMBL/GenBank/DDBJ whole genome shotgun (WGS) entry which is preliminary data.</text>
</comment>
<keyword evidence="6 8" id="KW-0472">Membrane</keyword>
<dbReference type="PANTHER" id="PTHR33209">
    <property type="entry name" value="PROTEASE 4"/>
    <property type="match status" value="1"/>
</dbReference>
<dbReference type="Pfam" id="PF01343">
    <property type="entry name" value="Peptidase_S49"/>
    <property type="match status" value="2"/>
</dbReference>
<evidence type="ECO:0000313" key="10">
    <source>
        <dbReference type="EMBL" id="PXY39491.1"/>
    </source>
</evidence>
<dbReference type="InterPro" id="IPR004634">
    <property type="entry name" value="Pept_S49_pIV"/>
</dbReference>
<comment type="similarity">
    <text evidence="2">Belongs to the peptidase S49 family.</text>
</comment>
<dbReference type="Gene3D" id="3.90.226.10">
    <property type="entry name" value="2-enoyl-CoA Hydratase, Chain A, domain 1"/>
    <property type="match status" value="3"/>
</dbReference>
<dbReference type="RefSeq" id="WP_110307956.1">
    <property type="nucleotide sequence ID" value="NZ_QJHK01000018.1"/>
</dbReference>
<feature type="domain" description="Peptidase S49" evidence="9">
    <location>
        <begin position="368"/>
        <end position="518"/>
    </location>
</feature>
<dbReference type="Proteomes" id="UP000247903">
    <property type="component" value="Unassembled WGS sequence"/>
</dbReference>
<evidence type="ECO:0000256" key="5">
    <source>
        <dbReference type="ARBA" id="ARBA00022825"/>
    </source>
</evidence>
<keyword evidence="3" id="KW-0645">Protease</keyword>
<dbReference type="CDD" id="cd07018">
    <property type="entry name" value="S49_SppA_67K_type"/>
    <property type="match status" value="1"/>
</dbReference>
<feature type="domain" description="Peptidase S49" evidence="9">
    <location>
        <begin position="120"/>
        <end position="273"/>
    </location>
</feature>
<dbReference type="AlphaFoldDB" id="A0A2V4BL03"/>
<evidence type="ECO:0000256" key="3">
    <source>
        <dbReference type="ARBA" id="ARBA00022670"/>
    </source>
</evidence>
<feature type="transmembrane region" description="Helical" evidence="8">
    <location>
        <begin position="7"/>
        <end position="32"/>
    </location>
</feature>
<dbReference type="SUPFAM" id="SSF52096">
    <property type="entry name" value="ClpP/crotonase"/>
    <property type="match status" value="2"/>
</dbReference>
<gene>
    <name evidence="10" type="primary">sppA</name>
    <name evidence="10" type="ORF">DMB65_17755</name>
</gene>
<keyword evidence="8" id="KW-0812">Transmembrane</keyword>
<dbReference type="NCBIfam" id="TIGR00706">
    <property type="entry name" value="SppA_dom"/>
    <property type="match status" value="1"/>
</dbReference>
<feature type="active site" description="Proton donor/acceptor" evidence="7">
    <location>
        <position position="188"/>
    </location>
</feature>
<evidence type="ECO:0000256" key="7">
    <source>
        <dbReference type="PIRSR" id="PIRSR001217-1"/>
    </source>
</evidence>
<evidence type="ECO:0000256" key="2">
    <source>
        <dbReference type="ARBA" id="ARBA00008683"/>
    </source>
</evidence>
<comment type="subcellular location">
    <subcellularLocation>
        <location evidence="1">Membrane</location>
    </subcellularLocation>
</comment>
<dbReference type="GO" id="GO:0006465">
    <property type="term" value="P:signal peptide processing"/>
    <property type="evidence" value="ECO:0007669"/>
    <property type="project" value="InterPro"/>
</dbReference>
<evidence type="ECO:0000313" key="11">
    <source>
        <dbReference type="Proteomes" id="UP000247903"/>
    </source>
</evidence>
<feature type="active site" description="Nucleophile" evidence="7">
    <location>
        <position position="384"/>
    </location>
</feature>
<keyword evidence="11" id="KW-1185">Reference proteome</keyword>
<dbReference type="InterPro" id="IPR029045">
    <property type="entry name" value="ClpP/crotonase-like_dom_sf"/>
</dbReference>
<dbReference type="NCBIfam" id="TIGR00705">
    <property type="entry name" value="SppA_67K"/>
    <property type="match status" value="1"/>
</dbReference>
<dbReference type="GO" id="GO:0008236">
    <property type="term" value="F:serine-type peptidase activity"/>
    <property type="evidence" value="ECO:0007669"/>
    <property type="project" value="UniProtKB-KW"/>
</dbReference>
<dbReference type="PANTHER" id="PTHR33209:SF1">
    <property type="entry name" value="PEPTIDASE S49 DOMAIN-CONTAINING PROTEIN"/>
    <property type="match status" value="1"/>
</dbReference>
<evidence type="ECO:0000259" key="9">
    <source>
        <dbReference type="Pfam" id="PF01343"/>
    </source>
</evidence>
<proteinExistence type="inferred from homology"/>
<keyword evidence="8" id="KW-1133">Transmembrane helix</keyword>
<evidence type="ECO:0000256" key="1">
    <source>
        <dbReference type="ARBA" id="ARBA00004370"/>
    </source>
</evidence>
<keyword evidence="4" id="KW-0378">Hydrolase</keyword>
<dbReference type="InterPro" id="IPR047217">
    <property type="entry name" value="S49_SppA_67K_type_N"/>
</dbReference>
<reference evidence="10 11" key="1">
    <citation type="submission" date="2018-05" db="EMBL/GenBank/DDBJ databases">
        <title>Flavobacterium sp. strain IMCC34759, incomplete genome.</title>
        <authorList>
            <person name="Joung Y."/>
            <person name="Cho J."/>
        </authorList>
    </citation>
    <scope>NUCLEOTIDE SEQUENCE [LARGE SCALE GENOMIC DNA]</scope>
    <source>
        <strain evidence="10 11">IMCC34759</strain>
    </source>
</reference>
<dbReference type="InterPro" id="IPR047272">
    <property type="entry name" value="S49_SppA_C"/>
</dbReference>
<name>A0A2V4BL03_9FLAO</name>
<dbReference type="InterPro" id="IPR002142">
    <property type="entry name" value="Peptidase_S49"/>
</dbReference>
<dbReference type="PIRSF" id="PIRSF001217">
    <property type="entry name" value="Protease_4_SppA"/>
    <property type="match status" value="1"/>
</dbReference>
<evidence type="ECO:0000256" key="6">
    <source>
        <dbReference type="ARBA" id="ARBA00023136"/>
    </source>
</evidence>
<accession>A0A2V4BL03</accession>
<dbReference type="GO" id="GO:0016020">
    <property type="term" value="C:membrane"/>
    <property type="evidence" value="ECO:0007669"/>
    <property type="project" value="UniProtKB-SubCell"/>
</dbReference>
<protein>
    <submittedName>
        <fullName evidence="10">Signal peptide peptidase SppA</fullName>
    </submittedName>
</protein>
<keyword evidence="5" id="KW-0720">Serine protease</keyword>